<dbReference type="Gene3D" id="3.40.1740.10">
    <property type="entry name" value="VC0467-like"/>
    <property type="match status" value="1"/>
</dbReference>
<dbReference type="Pfam" id="PF02622">
    <property type="entry name" value="DUF179"/>
    <property type="match status" value="1"/>
</dbReference>
<comment type="caution">
    <text evidence="2">The sequence shown here is derived from an EMBL/GenBank/DDBJ whole genome shotgun (WGS) entry which is preliminary data.</text>
</comment>
<dbReference type="EMBL" id="PJKA01000013">
    <property type="protein sequence ID" value="PNC17254.1"/>
    <property type="molecule type" value="Genomic_DNA"/>
</dbReference>
<dbReference type="OrthoDB" id="9807486at2"/>
<protein>
    <recommendedName>
        <fullName evidence="4">YqgE/AlgH family protein</fullName>
    </recommendedName>
</protein>
<dbReference type="GO" id="GO:0005829">
    <property type="term" value="C:cytosol"/>
    <property type="evidence" value="ECO:0007669"/>
    <property type="project" value="TreeGrafter"/>
</dbReference>
<reference evidence="2 3" key="1">
    <citation type="journal article" date="2017" name="BMC Genomics">
        <title>Genome sequencing of 39 Akkermansia muciniphila isolates reveals its population structure, genomic and functional diverisity, and global distribution in mammalian gut microbiotas.</title>
        <authorList>
            <person name="Guo X."/>
            <person name="Li S."/>
            <person name="Zhang J."/>
            <person name="Wu F."/>
            <person name="Li X."/>
            <person name="Wu D."/>
            <person name="Zhang M."/>
            <person name="Ou Z."/>
            <person name="Jie Z."/>
            <person name="Yan Q."/>
            <person name="Li P."/>
            <person name="Yi J."/>
            <person name="Peng Y."/>
        </authorList>
    </citation>
    <scope>NUCLEOTIDE SEQUENCE [LARGE SCALE GENOMIC DNA]</scope>
    <source>
        <strain evidence="2 3">GP24</strain>
    </source>
</reference>
<evidence type="ECO:0008006" key="4">
    <source>
        <dbReference type="Google" id="ProtNLM"/>
    </source>
</evidence>
<accession>A0A2N8HBK7</accession>
<gene>
    <name evidence="2" type="ORF">CXU22_11600</name>
</gene>
<dbReference type="Proteomes" id="UP000236000">
    <property type="component" value="Unassembled WGS sequence"/>
</dbReference>
<dbReference type="AlphaFoldDB" id="A0A2N8HBK7"/>
<dbReference type="InterPro" id="IPR003774">
    <property type="entry name" value="AlgH-like"/>
</dbReference>
<comment type="similarity">
    <text evidence="1">Belongs to the UPF0301 (AlgH) family.</text>
</comment>
<dbReference type="RefSeq" id="WP_102715629.1">
    <property type="nucleotide sequence ID" value="NZ_CABMLK010000003.1"/>
</dbReference>
<evidence type="ECO:0000256" key="1">
    <source>
        <dbReference type="ARBA" id="ARBA00009600"/>
    </source>
</evidence>
<dbReference type="SUPFAM" id="SSF143456">
    <property type="entry name" value="VC0467-like"/>
    <property type="match status" value="1"/>
</dbReference>
<dbReference type="PANTHER" id="PTHR30327">
    <property type="entry name" value="UNCHARACTERIZED PROTEIN YQGE"/>
    <property type="match status" value="1"/>
</dbReference>
<proteinExistence type="inferred from homology"/>
<dbReference type="PANTHER" id="PTHR30327:SF1">
    <property type="entry name" value="UPF0301 PROTEIN YQGE"/>
    <property type="match status" value="1"/>
</dbReference>
<evidence type="ECO:0000313" key="2">
    <source>
        <dbReference type="EMBL" id="PNC17254.1"/>
    </source>
</evidence>
<organism evidence="2 3">
    <name type="scientific">Akkermansia muciniphila</name>
    <dbReference type="NCBI Taxonomy" id="239935"/>
    <lineage>
        <taxon>Bacteria</taxon>
        <taxon>Pseudomonadati</taxon>
        <taxon>Verrucomicrobiota</taxon>
        <taxon>Verrucomicrobiia</taxon>
        <taxon>Verrucomicrobiales</taxon>
        <taxon>Akkermansiaceae</taxon>
        <taxon>Akkermansia</taxon>
    </lineage>
</organism>
<sequence>MAMMEHEDISNENLAGHLLVSAPYLEGGGFYHSVIFLSRVEEEFVIGHILNHPAGMNVGEVARHTDIPECLYTVPIFKGGPVERNQLIFAAFARTDDKLRVQFHLQEEQALEYAEDPHVALRAYVGHSGWTPSQLRRELNDRAWYVSPMVPDICLEPDSSKVWAMAMRRLSPLHHIMSHAPAQPSLN</sequence>
<evidence type="ECO:0000313" key="3">
    <source>
        <dbReference type="Proteomes" id="UP000236000"/>
    </source>
</evidence>
<name>A0A2N8HBK7_9BACT</name>